<name>A0A2P2PZT2_RHIMU</name>
<proteinExistence type="predicted"/>
<protein>
    <submittedName>
        <fullName evidence="2">Uncharacterized protein</fullName>
    </submittedName>
</protein>
<evidence type="ECO:0000313" key="2">
    <source>
        <dbReference type="EMBL" id="MBX60244.1"/>
    </source>
</evidence>
<keyword evidence="1" id="KW-1133">Transmembrane helix</keyword>
<sequence>MVIDVPSHWIWHFIAFLSLSYSWFWFWFFMMMHDSATL</sequence>
<organism evidence="2">
    <name type="scientific">Rhizophora mucronata</name>
    <name type="common">Asiatic mangrove</name>
    <dbReference type="NCBI Taxonomy" id="61149"/>
    <lineage>
        <taxon>Eukaryota</taxon>
        <taxon>Viridiplantae</taxon>
        <taxon>Streptophyta</taxon>
        <taxon>Embryophyta</taxon>
        <taxon>Tracheophyta</taxon>
        <taxon>Spermatophyta</taxon>
        <taxon>Magnoliopsida</taxon>
        <taxon>eudicotyledons</taxon>
        <taxon>Gunneridae</taxon>
        <taxon>Pentapetalae</taxon>
        <taxon>rosids</taxon>
        <taxon>fabids</taxon>
        <taxon>Malpighiales</taxon>
        <taxon>Rhizophoraceae</taxon>
        <taxon>Rhizophora</taxon>
    </lineage>
</organism>
<reference evidence="2" key="1">
    <citation type="submission" date="2018-02" db="EMBL/GenBank/DDBJ databases">
        <title>Rhizophora mucronata_Transcriptome.</title>
        <authorList>
            <person name="Meera S.P."/>
            <person name="Sreeshan A."/>
            <person name="Augustine A."/>
        </authorList>
    </citation>
    <scope>NUCLEOTIDE SEQUENCE</scope>
    <source>
        <tissue evidence="2">Leaf</tissue>
    </source>
</reference>
<evidence type="ECO:0000256" key="1">
    <source>
        <dbReference type="SAM" id="Phobius"/>
    </source>
</evidence>
<feature type="transmembrane region" description="Helical" evidence="1">
    <location>
        <begin position="9"/>
        <end position="30"/>
    </location>
</feature>
<keyword evidence="1" id="KW-0472">Membrane</keyword>
<dbReference type="EMBL" id="GGEC01079760">
    <property type="protein sequence ID" value="MBX60244.1"/>
    <property type="molecule type" value="Transcribed_RNA"/>
</dbReference>
<keyword evidence="1" id="KW-0812">Transmembrane</keyword>
<accession>A0A2P2PZT2</accession>
<dbReference type="AlphaFoldDB" id="A0A2P2PZT2"/>